<dbReference type="GeneID" id="20197923"/>
<protein>
    <recommendedName>
        <fullName evidence="4">DDE-1 domain-containing protein</fullName>
    </recommendedName>
</protein>
<dbReference type="RefSeq" id="XP_009008826.1">
    <property type="nucleotide sequence ID" value="XM_009010578.1"/>
</dbReference>
<dbReference type="Proteomes" id="UP000015101">
    <property type="component" value="Unassembled WGS sequence"/>
</dbReference>
<dbReference type="CTD" id="20197923"/>
<accession>T1EMX3</accession>
<organism evidence="2 3">
    <name type="scientific">Helobdella robusta</name>
    <name type="common">Californian leech</name>
    <dbReference type="NCBI Taxonomy" id="6412"/>
    <lineage>
        <taxon>Eukaryota</taxon>
        <taxon>Metazoa</taxon>
        <taxon>Spiralia</taxon>
        <taxon>Lophotrochozoa</taxon>
        <taxon>Annelida</taxon>
        <taxon>Clitellata</taxon>
        <taxon>Hirudinea</taxon>
        <taxon>Rhynchobdellida</taxon>
        <taxon>Glossiphoniidae</taxon>
        <taxon>Helobdella</taxon>
    </lineage>
</organism>
<reference evidence="3" key="1">
    <citation type="submission" date="2012-12" db="EMBL/GenBank/DDBJ databases">
        <authorList>
            <person name="Hellsten U."/>
            <person name="Grimwood J."/>
            <person name="Chapman J.A."/>
            <person name="Shapiro H."/>
            <person name="Aerts A."/>
            <person name="Otillar R.P."/>
            <person name="Terry A.Y."/>
            <person name="Boore J.L."/>
            <person name="Simakov O."/>
            <person name="Marletaz F."/>
            <person name="Cho S.-J."/>
            <person name="Edsinger-Gonzales E."/>
            <person name="Havlak P."/>
            <person name="Kuo D.-H."/>
            <person name="Larsson T."/>
            <person name="Lv J."/>
            <person name="Arendt D."/>
            <person name="Savage R."/>
            <person name="Osoegawa K."/>
            <person name="de Jong P."/>
            <person name="Lindberg D.R."/>
            <person name="Seaver E.C."/>
            <person name="Weisblat D.A."/>
            <person name="Putnam N.H."/>
            <person name="Grigoriev I.V."/>
            <person name="Rokhsar D.S."/>
        </authorList>
    </citation>
    <scope>NUCLEOTIDE SEQUENCE</scope>
</reference>
<sequence>MFKLLKYQANLVSRHKSISAINLARGKSIHMLTFPPHYTHKLQPLDKTYFKSLKGAYNVACDNCYQHVKWFNKIEATNLDQSSYELNNHDPQGVLLLYLGLLPHLWGKEFMLGSFKTKEFNTVVFPRSLTISMGANRAQGTQTTPAITKEYLRA</sequence>
<dbReference type="AlphaFoldDB" id="T1EMX3"/>
<dbReference type="EMBL" id="KB095811">
    <property type="protein sequence ID" value="ESO12106.1"/>
    <property type="molecule type" value="Genomic_DNA"/>
</dbReference>
<dbReference type="OrthoDB" id="6273063at2759"/>
<dbReference type="KEGG" id="hro:HELRODRAFT_158531"/>
<gene>
    <name evidence="2" type="primary">20197923</name>
    <name evidence="1" type="ORF">HELRODRAFT_158531</name>
</gene>
<dbReference type="HOGENOM" id="CLU_1706160_0_0_1"/>
<evidence type="ECO:0000313" key="1">
    <source>
        <dbReference type="EMBL" id="ESO12106.1"/>
    </source>
</evidence>
<dbReference type="InParanoid" id="T1EMX3"/>
<keyword evidence="3" id="KW-1185">Reference proteome</keyword>
<dbReference type="EnsemblMetazoa" id="HelroT158531">
    <property type="protein sequence ID" value="HelroP158531"/>
    <property type="gene ID" value="HelroG158531"/>
</dbReference>
<dbReference type="EMBL" id="AMQM01000065">
    <property type="status" value="NOT_ANNOTATED_CDS"/>
    <property type="molecule type" value="Genomic_DNA"/>
</dbReference>
<evidence type="ECO:0000313" key="2">
    <source>
        <dbReference type="EnsemblMetazoa" id="HelroP158531"/>
    </source>
</evidence>
<reference evidence="2" key="3">
    <citation type="submission" date="2015-06" db="UniProtKB">
        <authorList>
            <consortium name="EnsemblMetazoa"/>
        </authorList>
    </citation>
    <scope>IDENTIFICATION</scope>
</reference>
<evidence type="ECO:0000313" key="3">
    <source>
        <dbReference type="Proteomes" id="UP000015101"/>
    </source>
</evidence>
<proteinExistence type="predicted"/>
<evidence type="ECO:0008006" key="4">
    <source>
        <dbReference type="Google" id="ProtNLM"/>
    </source>
</evidence>
<reference evidence="1 3" key="2">
    <citation type="journal article" date="2013" name="Nature">
        <title>Insights into bilaterian evolution from three spiralian genomes.</title>
        <authorList>
            <person name="Simakov O."/>
            <person name="Marletaz F."/>
            <person name="Cho S.J."/>
            <person name="Edsinger-Gonzales E."/>
            <person name="Havlak P."/>
            <person name="Hellsten U."/>
            <person name="Kuo D.H."/>
            <person name="Larsson T."/>
            <person name="Lv J."/>
            <person name="Arendt D."/>
            <person name="Savage R."/>
            <person name="Osoegawa K."/>
            <person name="de Jong P."/>
            <person name="Grimwood J."/>
            <person name="Chapman J.A."/>
            <person name="Shapiro H."/>
            <person name="Aerts A."/>
            <person name="Otillar R.P."/>
            <person name="Terry A.Y."/>
            <person name="Boore J.L."/>
            <person name="Grigoriev I.V."/>
            <person name="Lindberg D.R."/>
            <person name="Seaver E.C."/>
            <person name="Weisblat D.A."/>
            <person name="Putnam N.H."/>
            <person name="Rokhsar D.S."/>
        </authorList>
    </citation>
    <scope>NUCLEOTIDE SEQUENCE</scope>
</reference>
<name>T1EMX3_HELRO</name>